<sequence>MLSFFEALLLITQKRIGLNFRRGFCNRIRRISRLAGFFFKMPYLTIRE</sequence>
<reference evidence="1" key="1">
    <citation type="submission" date="2013-04" db="EMBL/GenBank/DDBJ databases">
        <authorList>
            <person name="Harkins D.M."/>
            <person name="Durkin A.S."/>
            <person name="Selengut J.D."/>
            <person name="Sanka R."/>
            <person name="DePew J."/>
            <person name="Purushe J."/>
            <person name="Ahmed A."/>
            <person name="van der Linden H."/>
            <person name="Goris M.G.A."/>
            <person name="Hartskeerl R.A."/>
            <person name="Vinetz J.M."/>
            <person name="Sutton G.G."/>
            <person name="Nelson W.C."/>
            <person name="Fouts D.E."/>
        </authorList>
    </citation>
    <scope>NUCLEOTIDE SEQUENCE [LARGE SCALE GENOMIC DNA]</scope>
    <source>
        <strain evidence="1">BUT 6</strain>
    </source>
</reference>
<protein>
    <submittedName>
        <fullName evidence="1">Uncharacterized protein</fullName>
    </submittedName>
</protein>
<dbReference type="EMBL" id="AKWZ02000003">
    <property type="protein sequence ID" value="EPG75463.1"/>
    <property type="molecule type" value="Genomic_DNA"/>
</dbReference>
<proteinExistence type="predicted"/>
<name>S3V238_9LEPT</name>
<dbReference type="AlphaFoldDB" id="S3V238"/>
<evidence type="ECO:0000313" key="1">
    <source>
        <dbReference type="EMBL" id="EPG75463.1"/>
    </source>
</evidence>
<organism evidence="1 2">
    <name type="scientific">Leptospira fainei serovar Hurstbridge str. BUT 6</name>
    <dbReference type="NCBI Taxonomy" id="1193011"/>
    <lineage>
        <taxon>Bacteria</taxon>
        <taxon>Pseudomonadati</taxon>
        <taxon>Spirochaetota</taxon>
        <taxon>Spirochaetia</taxon>
        <taxon>Leptospirales</taxon>
        <taxon>Leptospiraceae</taxon>
        <taxon>Leptospira</taxon>
    </lineage>
</organism>
<evidence type="ECO:0000313" key="2">
    <source>
        <dbReference type="Proteomes" id="UP000014540"/>
    </source>
</evidence>
<gene>
    <name evidence="1" type="ORF">LEP1GSC058_2305</name>
</gene>
<keyword evidence="2" id="KW-1185">Reference proteome</keyword>
<dbReference type="Proteomes" id="UP000014540">
    <property type="component" value="Unassembled WGS sequence"/>
</dbReference>
<comment type="caution">
    <text evidence="1">The sequence shown here is derived from an EMBL/GenBank/DDBJ whole genome shotgun (WGS) entry which is preliminary data.</text>
</comment>
<dbReference type="STRING" id="1193011.LEP1GSC058_2305"/>
<accession>S3V238</accession>